<dbReference type="InterPro" id="IPR006530">
    <property type="entry name" value="YD"/>
</dbReference>
<dbReference type="PANTHER" id="PTHR32305:SF15">
    <property type="entry name" value="PROTEIN RHSA-RELATED"/>
    <property type="match status" value="1"/>
</dbReference>
<dbReference type="Pfam" id="PF05593">
    <property type="entry name" value="RHS_repeat"/>
    <property type="match status" value="2"/>
</dbReference>
<feature type="domain" description="Tox-HNH-HHH" evidence="2">
    <location>
        <begin position="1752"/>
        <end position="1860"/>
    </location>
</feature>
<keyword evidence="1" id="KW-0677">Repeat</keyword>
<gene>
    <name evidence="5" type="ORF">ACFQ5D_08360</name>
</gene>
<name>A0ABW4DCB1_9BACL</name>
<evidence type="ECO:0000313" key="6">
    <source>
        <dbReference type="Proteomes" id="UP001597340"/>
    </source>
</evidence>
<dbReference type="Pfam" id="PF25023">
    <property type="entry name" value="TEN_YD-shell"/>
    <property type="match status" value="5"/>
</dbReference>
<reference evidence="6" key="1">
    <citation type="journal article" date="2019" name="Int. J. Syst. Evol. Microbiol.">
        <title>The Global Catalogue of Microorganisms (GCM) 10K type strain sequencing project: providing services to taxonomists for standard genome sequencing and annotation.</title>
        <authorList>
            <consortium name="The Broad Institute Genomics Platform"/>
            <consortium name="The Broad Institute Genome Sequencing Center for Infectious Disease"/>
            <person name="Wu L."/>
            <person name="Ma J."/>
        </authorList>
    </citation>
    <scope>NUCLEOTIDE SEQUENCE [LARGE SCALE GENOMIC DNA]</scope>
    <source>
        <strain evidence="6">CCM 9147</strain>
    </source>
</reference>
<dbReference type="InterPro" id="IPR045351">
    <property type="entry name" value="DUF6531"/>
</dbReference>
<dbReference type="PANTHER" id="PTHR32305">
    <property type="match status" value="1"/>
</dbReference>
<dbReference type="InterPro" id="IPR028915">
    <property type="entry name" value="Tox-HNH-HHH_dom"/>
</dbReference>
<sequence length="1886" mass="213587">MAGVAFLTGGASALVVPSIGGGINTGITAIFDPNARPGETLIGHYMSSFSNGFISATVAGKFMTGVKCGTGALNIYLRLVAGGAAAGTVQDVMNTGQTDLKSNLTRSFVAGAFSFAGNRKIGSYLSSVAGDMAGSMADDYRKHGNVKESLTIDNLKKSAISSLGNLVTRADPVDVVKGRFYFTATDLVVYDIGPPIEMVRTYNSIHPVAGATGKGFTFTYESSLQRVEDHILVICTDGHYESFILQDDQWVNEKGGKQEYALTENIGTREYVLQDLQRNAYVYDFEGRLLRITDRSGNQTVLHYNHDGLYKLTTPGEKEIKFTYEAGKLQQITDNIGRTVMYEYKGDWLTRVTYPNSGTTTYEYDSQGYIDTITDQNGHKYVRNQYDHHGRVIRQWDADDQVTDIEYDDAERRTTFTYHATGAVEKFEYNADDLVTDTIYSDGTRESFTYDAYQNKSSHTDTGGHTTQWVYDRYGSLLEEIRPDGTRTERQYDQDHNVTQIAVNGVIEKWFTYDAVGRLIEEKSSVGDGNQAVISYTYDSHGRVLSSTDALGHTTVYSYETGHTDSPTRVRDAEGNEYRYTFDEAARMMSITTDYGTVEFEYNHLNKRTRIVDAEGNTTLMFYDKMGNLVKKVLPNDYVARIDNGKGTEYRYDAMDRLVRMTDLAQNVSRIRYDINDNILKEIEPNHYNHAEDDGPGTEYEYDHRGRRTKAMYPDGGIARMKYDAVGNLSKMISPEHYDPMIDDGPGTEYVYDAMNRLIQITDAEGHVSRRFVYDHAGRVAKAIDAKGYARGANDSERFGTLYVYNTAGWLIEKREPVEEAGEESSGETVSTGPIRYRLTLYRYDLAGNLLEEKRTQEYVSETGYAENYQSVHYSYDRNHRVIAIADDTGAEIRYTYDCLNQKTSERQKLNEQKDRFIRYEYNKAGWLQRRVEVLSAEDLTDRVPGLVDAVTSYGYDRNGNVVEIVTPEGHQTEISYDAVDRMVQISRREGKDARASSVYLKYDRTGNVIEETDTNGSKVTYMYDPMNRRIRMIGKRGGTTRLFYDKTGNIVKQVTPNQYDPAVDDGPGMTFTYDRLNRLIEVADPYGQIMERSRYNEFGELASKMDGGVGVEYTYTLGGRVKQVLAPAKAGQGIVKQEYIYDAAGNITGIRDGEGHLTRHTVDGWGKITALHKADGSTEQYSYDYAGNIVSSTDGNGQTTQYDYNSLGKLSAIQDPGQQKMLYQYDTEGRLARQTDRNGKVIEYAYNFNDQLIKRREMSSGMEETYVYREDGLLQTAANEYTRYDYTYNEDGLLTGKYMNNSGNMSAAFASLMSNNMAEDRSPGRKILAYEYDVEGNRIAQTDAGGRTTVYRYDLVGRVSEIRQDQELLAKYGYVHGNRVASILYGNGIEMAYGYDEDGNVSKLLAQSPDGSPLLQHRYEYDNNGHQIARDENGKRTKYRYDAIGQLVEAEYPGWGMERLSYDAVGNRLSRMWNDHKASYTYDSRNRLLSVLEEALGEGSDQEAGSRGQQTRYEYDAQGNLLRERSGQESISYAYDAFNRTVKAEKSDGSYIRHLYDPEGLRNGVEENGTHRRFVYDGWYMVNELDEEARVQASFVRGHELLARVDEVGNPSYYVNNIHGDVLHLTDRKGGIQNSYEYDAFGNTLSMAEQIENRFRYAGEAWDSVTQQYYLRARFYNPAIARFTQEDTYRGDGLNLYAYVGNNPIHYVDPSGYMCEWKGNRYDADLNPDHPIRTYRNADLDKLDVIYTADPRLVVEMPFVGKGKRDTNSEGWLRDNKYFWKELMERHPEAFSDKNRKIIEGKDPFTTMPKNDDIFRTYFPQYDLKGLRSEGLIHHHIGGGGQAVPVPVPLHPGSGGIHNGEKRAGVWGNDSAYAEMLQRLLDKGE</sequence>
<dbReference type="EMBL" id="JBHTNZ010000008">
    <property type="protein sequence ID" value="MFD1461429.1"/>
    <property type="molecule type" value="Genomic_DNA"/>
</dbReference>
<feature type="domain" description="Teneurin-like YD-shell" evidence="4">
    <location>
        <begin position="1434"/>
        <end position="1706"/>
    </location>
</feature>
<feature type="domain" description="Teneurin-like YD-shell" evidence="4">
    <location>
        <begin position="272"/>
        <end position="378"/>
    </location>
</feature>
<feature type="domain" description="DUF6531" evidence="3">
    <location>
        <begin position="171"/>
        <end position="243"/>
    </location>
</feature>
<feature type="domain" description="Teneurin-like YD-shell" evidence="4">
    <location>
        <begin position="1112"/>
        <end position="1252"/>
    </location>
</feature>
<comment type="caution">
    <text evidence="5">The sequence shown here is derived from an EMBL/GenBank/DDBJ whole genome shotgun (WGS) entry which is preliminary data.</text>
</comment>
<dbReference type="InterPro" id="IPR022385">
    <property type="entry name" value="Rhs_assc_core"/>
</dbReference>
<dbReference type="Pfam" id="PF15637">
    <property type="entry name" value="Tox-HNH-HHH"/>
    <property type="match status" value="1"/>
</dbReference>
<keyword evidence="6" id="KW-1185">Reference proteome</keyword>
<accession>A0ABW4DCB1</accession>
<feature type="domain" description="Teneurin-like YD-shell" evidence="4">
    <location>
        <begin position="951"/>
        <end position="1082"/>
    </location>
</feature>
<evidence type="ECO:0000259" key="2">
    <source>
        <dbReference type="Pfam" id="PF15637"/>
    </source>
</evidence>
<feature type="domain" description="Teneurin-like YD-shell" evidence="4">
    <location>
        <begin position="491"/>
        <end position="638"/>
    </location>
</feature>
<dbReference type="InterPro" id="IPR050708">
    <property type="entry name" value="T6SS_VgrG/RHS"/>
</dbReference>
<organism evidence="5 6">
    <name type="scientific">Paenibacillus farraposensis</name>
    <dbReference type="NCBI Taxonomy" id="2807095"/>
    <lineage>
        <taxon>Bacteria</taxon>
        <taxon>Bacillati</taxon>
        <taxon>Bacillota</taxon>
        <taxon>Bacilli</taxon>
        <taxon>Bacillales</taxon>
        <taxon>Paenibacillaceae</taxon>
        <taxon>Paenibacillus</taxon>
    </lineage>
</organism>
<dbReference type="RefSeq" id="WP_229523353.1">
    <property type="nucleotide sequence ID" value="NZ_JAFFQR010000019.1"/>
</dbReference>
<dbReference type="Gene3D" id="2.180.10.10">
    <property type="entry name" value="RHS repeat-associated core"/>
    <property type="match status" value="8"/>
</dbReference>
<dbReference type="InterPro" id="IPR056823">
    <property type="entry name" value="TEN-like_YD-shell"/>
</dbReference>
<dbReference type="NCBIfam" id="TIGR01643">
    <property type="entry name" value="YD_repeat_2x"/>
    <property type="match status" value="9"/>
</dbReference>
<proteinExistence type="predicted"/>
<evidence type="ECO:0000259" key="3">
    <source>
        <dbReference type="Pfam" id="PF20148"/>
    </source>
</evidence>
<evidence type="ECO:0000256" key="1">
    <source>
        <dbReference type="ARBA" id="ARBA00022737"/>
    </source>
</evidence>
<protein>
    <submittedName>
        <fullName evidence="5">RHS repeat-associated core domain-containing protein</fullName>
    </submittedName>
</protein>
<evidence type="ECO:0000313" key="5">
    <source>
        <dbReference type="EMBL" id="MFD1461429.1"/>
    </source>
</evidence>
<dbReference type="Proteomes" id="UP001597340">
    <property type="component" value="Unassembled WGS sequence"/>
</dbReference>
<dbReference type="NCBIfam" id="TIGR03696">
    <property type="entry name" value="Rhs_assc_core"/>
    <property type="match status" value="1"/>
</dbReference>
<dbReference type="InterPro" id="IPR031325">
    <property type="entry name" value="RHS_repeat"/>
</dbReference>
<evidence type="ECO:0000259" key="4">
    <source>
        <dbReference type="Pfam" id="PF25023"/>
    </source>
</evidence>
<dbReference type="Pfam" id="PF20148">
    <property type="entry name" value="DUF6531"/>
    <property type="match status" value="1"/>
</dbReference>